<organism evidence="4 5">
    <name type="scientific">Hoylesella shahii DSM 15611 = JCM 12083</name>
    <dbReference type="NCBI Taxonomy" id="1122991"/>
    <lineage>
        <taxon>Bacteria</taxon>
        <taxon>Pseudomonadati</taxon>
        <taxon>Bacteroidota</taxon>
        <taxon>Bacteroidia</taxon>
        <taxon>Bacteroidales</taxon>
        <taxon>Prevotellaceae</taxon>
        <taxon>Hoylesella</taxon>
    </lineage>
</organism>
<name>A0A318ICN0_9BACT</name>
<dbReference type="AlphaFoldDB" id="A0A318ICN0"/>
<proteinExistence type="predicted"/>
<dbReference type="InterPro" id="IPR028098">
    <property type="entry name" value="Glyco_trans_4-like_N"/>
</dbReference>
<evidence type="ECO:0000256" key="1">
    <source>
        <dbReference type="ARBA" id="ARBA00022679"/>
    </source>
</evidence>
<evidence type="ECO:0000259" key="3">
    <source>
        <dbReference type="Pfam" id="PF13439"/>
    </source>
</evidence>
<feature type="domain" description="Glycosyl transferase family 1" evidence="2">
    <location>
        <begin position="208"/>
        <end position="354"/>
    </location>
</feature>
<reference evidence="4 5" key="1">
    <citation type="submission" date="2018-05" db="EMBL/GenBank/DDBJ databases">
        <title>Genomic Encyclopedia of Type Strains, Phase I: the one thousand microbial genomes (KMG-I) project.</title>
        <authorList>
            <person name="Kyrpides N."/>
        </authorList>
    </citation>
    <scope>NUCLEOTIDE SEQUENCE [LARGE SCALE GENOMIC DNA]</scope>
    <source>
        <strain evidence="4 5">DSM 15611</strain>
    </source>
</reference>
<gene>
    <name evidence="4" type="ORF">EJ73_01106</name>
</gene>
<evidence type="ECO:0000313" key="4">
    <source>
        <dbReference type="EMBL" id="PXX22571.1"/>
    </source>
</evidence>
<dbReference type="EMBL" id="QJJX01000010">
    <property type="protein sequence ID" value="PXX22571.1"/>
    <property type="molecule type" value="Genomic_DNA"/>
</dbReference>
<comment type="caution">
    <text evidence="4">The sequence shown here is derived from an EMBL/GenBank/DDBJ whole genome shotgun (WGS) entry which is preliminary data.</text>
</comment>
<dbReference type="PANTHER" id="PTHR46401:SF2">
    <property type="entry name" value="GLYCOSYLTRANSFERASE WBBK-RELATED"/>
    <property type="match status" value="1"/>
</dbReference>
<keyword evidence="1 4" id="KW-0808">Transferase</keyword>
<evidence type="ECO:0000313" key="5">
    <source>
        <dbReference type="Proteomes" id="UP000248314"/>
    </source>
</evidence>
<accession>A0A318ICN0</accession>
<dbReference type="Pfam" id="PF00534">
    <property type="entry name" value="Glycos_transf_1"/>
    <property type="match status" value="1"/>
</dbReference>
<evidence type="ECO:0000259" key="2">
    <source>
        <dbReference type="Pfam" id="PF00534"/>
    </source>
</evidence>
<dbReference type="Pfam" id="PF13439">
    <property type="entry name" value="Glyco_transf_4"/>
    <property type="match status" value="1"/>
</dbReference>
<dbReference type="SUPFAM" id="SSF53756">
    <property type="entry name" value="UDP-Glycosyltransferase/glycogen phosphorylase"/>
    <property type="match status" value="1"/>
</dbReference>
<protein>
    <submittedName>
        <fullName evidence="4">Glycosyltransferase involved in cell wall biosynthesis</fullName>
    </submittedName>
</protein>
<dbReference type="Proteomes" id="UP000248314">
    <property type="component" value="Unassembled WGS sequence"/>
</dbReference>
<dbReference type="CDD" id="cd03809">
    <property type="entry name" value="GT4_MtfB-like"/>
    <property type="match status" value="1"/>
</dbReference>
<sequence>MNEDKHIIIGFDAKRVVRNGTGLGAYGRNLVNDLSHLYPHMQLLLYAPDAGREALAQQVKNAPNLRMVYPVHAKNALQKAAWRSKGVVNDLLRDGVKVFHGLSGELPKGAKKAGIDTVVTIHDLIFMRHPEFYHWWDALIYKWKFRQTLKEANRIIAISECTKRDIVELGHFPANRISVIYQSCDTRFRQSATAEKQQEVAQRYALPARFVLNVGTIEARKNVLVAAKAMQAVAQDVHLVILGRPTPYMNKVKSWVEKHGLSSRVHFLHNVPNEDLPAIYQQAEVFVYPSRYEGFGIPIIEAIQSGLPVVAATGSCLEEAGGPDSIYVNADDHLAMAKAICSLLKGQPGRDEAIAKSMAYVQRFENKNVAQQVAQCLLQEQNKALTPPNNHP</sequence>
<dbReference type="GO" id="GO:0016757">
    <property type="term" value="F:glycosyltransferase activity"/>
    <property type="evidence" value="ECO:0007669"/>
    <property type="project" value="InterPro"/>
</dbReference>
<dbReference type="RefSeq" id="WP_110370133.1">
    <property type="nucleotide sequence ID" value="NZ_QJJX01000010.1"/>
</dbReference>
<dbReference type="PANTHER" id="PTHR46401">
    <property type="entry name" value="GLYCOSYLTRANSFERASE WBBK-RELATED"/>
    <property type="match status" value="1"/>
</dbReference>
<keyword evidence="5" id="KW-1185">Reference proteome</keyword>
<dbReference type="Gene3D" id="3.40.50.2000">
    <property type="entry name" value="Glycogen Phosphorylase B"/>
    <property type="match status" value="2"/>
</dbReference>
<feature type="domain" description="Glycosyltransferase subfamily 4-like N-terminal" evidence="3">
    <location>
        <begin position="44"/>
        <end position="186"/>
    </location>
</feature>
<dbReference type="InterPro" id="IPR001296">
    <property type="entry name" value="Glyco_trans_1"/>
</dbReference>
<dbReference type="STRING" id="1122991.GCA_000613445_00814"/>